<keyword evidence="2" id="KW-0408">Iron</keyword>
<feature type="region of interest" description="Disordered" evidence="4">
    <location>
        <begin position="199"/>
        <end position="220"/>
    </location>
</feature>
<dbReference type="Pfam" id="PF00037">
    <property type="entry name" value="Fer4"/>
    <property type="match status" value="1"/>
</dbReference>
<evidence type="ECO:0000313" key="7">
    <source>
        <dbReference type="Proteomes" id="UP000675664"/>
    </source>
</evidence>
<dbReference type="SUPFAM" id="SSF54862">
    <property type="entry name" value="4Fe-4S ferredoxins"/>
    <property type="match status" value="1"/>
</dbReference>
<keyword evidence="7" id="KW-1185">Reference proteome</keyword>
<protein>
    <submittedName>
        <fullName evidence="6">4Fe-4S binding protein</fullName>
    </submittedName>
</protein>
<dbReference type="PROSITE" id="PS51379">
    <property type="entry name" value="4FE4S_FER_2"/>
    <property type="match status" value="2"/>
</dbReference>
<dbReference type="PROSITE" id="PS00198">
    <property type="entry name" value="4FE4S_FER_1"/>
    <property type="match status" value="1"/>
</dbReference>
<dbReference type="InterPro" id="IPR019575">
    <property type="entry name" value="Nuop51_4Fe4S-bd"/>
</dbReference>
<gene>
    <name evidence="6" type="ORF">KCX82_07805</name>
</gene>
<reference evidence="6" key="2">
    <citation type="submission" date="2021-04" db="EMBL/GenBank/DDBJ databases">
        <authorList>
            <person name="Liu J."/>
        </authorList>
    </citation>
    <scope>NUCLEOTIDE SEQUENCE</scope>
    <source>
        <strain evidence="6">BAD-6</strain>
    </source>
</reference>
<dbReference type="InterPro" id="IPR017900">
    <property type="entry name" value="4Fe4S_Fe_S_CS"/>
</dbReference>
<keyword evidence="3" id="KW-0411">Iron-sulfur</keyword>
<reference evidence="6" key="1">
    <citation type="submission" date="2021-04" db="EMBL/GenBank/DDBJ databases">
        <title>Sinoanaerobacter chloroacetimidivorans sp. nov., an obligate anaerobic bacterium isolated from anaerobic sludge.</title>
        <authorList>
            <person name="Bao Y."/>
        </authorList>
    </citation>
    <scope>NUCLEOTIDE SEQUENCE</scope>
    <source>
        <strain evidence="6">BAD-6</strain>
    </source>
</reference>
<proteinExistence type="predicted"/>
<dbReference type="AlphaFoldDB" id="A0A8J8B1I7"/>
<dbReference type="PANTHER" id="PTHR43578:SF3">
    <property type="entry name" value="NADH-QUINONE OXIDOREDUCTASE SUBUNIT F"/>
    <property type="match status" value="1"/>
</dbReference>
<evidence type="ECO:0000256" key="4">
    <source>
        <dbReference type="SAM" id="MobiDB-lite"/>
    </source>
</evidence>
<sequence length="220" mass="23819">MICETNSSILPATNEGALSGGTCCVVDFSKELMDFVRKESCGKCVLCREGSWQVYKIIADITEGRGGSEDYELLKELLEMISQNAGCEMSATAASRCLELLNSYQEEWDLHIRRKRCTNLICKQAFTLYIAPDTCDGCGKCQEVCPEGAISGGKGMIHVIHPEICTKCMQCIGCCPKEAIKKAGAVKPKVPAEPILVGSFGGSAGSNEAGTSMRRRRRGE</sequence>
<dbReference type="Gene3D" id="1.20.1440.230">
    <property type="entry name" value="NADH-ubiquinone oxidoreductase 51kDa subunit, iron-sulphur binding domain"/>
    <property type="match status" value="1"/>
</dbReference>
<evidence type="ECO:0000259" key="5">
    <source>
        <dbReference type="PROSITE" id="PS51379"/>
    </source>
</evidence>
<dbReference type="InterPro" id="IPR037207">
    <property type="entry name" value="Nuop51_4Fe4S-bd_sf"/>
</dbReference>
<comment type="caution">
    <text evidence="6">The sequence shown here is derived from an EMBL/GenBank/DDBJ whole genome shotgun (WGS) entry which is preliminary data.</text>
</comment>
<dbReference type="InterPro" id="IPR017896">
    <property type="entry name" value="4Fe4S_Fe-S-bd"/>
</dbReference>
<dbReference type="SMART" id="SM00928">
    <property type="entry name" value="NADH_4Fe-4S"/>
    <property type="match status" value="1"/>
</dbReference>
<evidence type="ECO:0000256" key="1">
    <source>
        <dbReference type="ARBA" id="ARBA00022723"/>
    </source>
</evidence>
<accession>A0A8J8B1I7</accession>
<dbReference type="PANTHER" id="PTHR43578">
    <property type="entry name" value="NADH-QUINONE OXIDOREDUCTASE SUBUNIT F"/>
    <property type="match status" value="1"/>
</dbReference>
<dbReference type="Pfam" id="PF10589">
    <property type="entry name" value="NADH_4Fe-4S"/>
    <property type="match status" value="1"/>
</dbReference>
<dbReference type="SUPFAM" id="SSF140490">
    <property type="entry name" value="Nqo1C-terminal domain-like"/>
    <property type="match status" value="1"/>
</dbReference>
<feature type="domain" description="4Fe-4S ferredoxin-type" evidence="5">
    <location>
        <begin position="156"/>
        <end position="185"/>
    </location>
</feature>
<dbReference type="EMBL" id="JAGSND010000004">
    <property type="protein sequence ID" value="MBR0597772.1"/>
    <property type="molecule type" value="Genomic_DNA"/>
</dbReference>
<dbReference type="Proteomes" id="UP000675664">
    <property type="component" value="Unassembled WGS sequence"/>
</dbReference>
<evidence type="ECO:0000256" key="2">
    <source>
        <dbReference type="ARBA" id="ARBA00023004"/>
    </source>
</evidence>
<keyword evidence="1" id="KW-0479">Metal-binding</keyword>
<name>A0A8J8B1I7_9FIRM</name>
<dbReference type="RefSeq" id="WP_227017904.1">
    <property type="nucleotide sequence ID" value="NZ_JAGSND010000004.1"/>
</dbReference>
<feature type="domain" description="4Fe-4S ferredoxin-type" evidence="5">
    <location>
        <begin position="126"/>
        <end position="155"/>
    </location>
</feature>
<evidence type="ECO:0000313" key="6">
    <source>
        <dbReference type="EMBL" id="MBR0597772.1"/>
    </source>
</evidence>
<evidence type="ECO:0000256" key="3">
    <source>
        <dbReference type="ARBA" id="ARBA00023014"/>
    </source>
</evidence>
<dbReference type="Gene3D" id="3.30.70.20">
    <property type="match status" value="1"/>
</dbReference>
<organism evidence="6 7">
    <name type="scientific">Sinanaerobacter chloroacetimidivorans</name>
    <dbReference type="NCBI Taxonomy" id="2818044"/>
    <lineage>
        <taxon>Bacteria</taxon>
        <taxon>Bacillati</taxon>
        <taxon>Bacillota</taxon>
        <taxon>Clostridia</taxon>
        <taxon>Peptostreptococcales</taxon>
        <taxon>Anaerovoracaceae</taxon>
        <taxon>Sinanaerobacter</taxon>
    </lineage>
</organism>
<dbReference type="GO" id="GO:0051539">
    <property type="term" value="F:4 iron, 4 sulfur cluster binding"/>
    <property type="evidence" value="ECO:0007669"/>
    <property type="project" value="InterPro"/>
</dbReference>
<dbReference type="GO" id="GO:0046872">
    <property type="term" value="F:metal ion binding"/>
    <property type="evidence" value="ECO:0007669"/>
    <property type="project" value="UniProtKB-KW"/>
</dbReference>